<evidence type="ECO:0000256" key="10">
    <source>
        <dbReference type="ARBA" id="ARBA00022833"/>
    </source>
</evidence>
<evidence type="ECO:0000313" key="18">
    <source>
        <dbReference type="Proteomes" id="UP000824260"/>
    </source>
</evidence>
<keyword evidence="6" id="KW-0820">tRNA-binding</keyword>
<evidence type="ECO:0000256" key="15">
    <source>
        <dbReference type="ARBA" id="ARBA00032577"/>
    </source>
</evidence>
<dbReference type="PANTHER" id="PTHR43462:SF1">
    <property type="entry name" value="ALANYL-TRNA EDITING PROTEIN AARSD1"/>
    <property type="match status" value="1"/>
</dbReference>
<proteinExistence type="inferred from homology"/>
<evidence type="ECO:0000256" key="7">
    <source>
        <dbReference type="ARBA" id="ARBA00022598"/>
    </source>
</evidence>
<dbReference type="InterPro" id="IPR003156">
    <property type="entry name" value="DHHA1_dom"/>
</dbReference>
<dbReference type="InterPro" id="IPR012947">
    <property type="entry name" value="tRNA_SAD"/>
</dbReference>
<organism evidence="17 18">
    <name type="scientific">Candidatus Pullichristensenella stercorigallinarum</name>
    <dbReference type="NCBI Taxonomy" id="2840909"/>
    <lineage>
        <taxon>Bacteria</taxon>
        <taxon>Bacillati</taxon>
        <taxon>Bacillota</taxon>
        <taxon>Clostridia</taxon>
        <taxon>Candidatus Pullichristensenella</taxon>
    </lineage>
</organism>
<dbReference type="Gene3D" id="2.40.30.130">
    <property type="match status" value="1"/>
</dbReference>
<sequence length="401" mass="42729">MTQRLYYDNAYLTSFDARVVDCVPDGGSYLVHLDQSAFYPTSGGQPYDTGTLGGANILDVFVENGDVAHRVDAPLPVGETVHGEIDWPRRFDHMQQHAGEHMLANAVWRQLGGHVIGLHLGAEVSSIDADLPGGRMRISAGELRALEDDVNEKIQRDVPIRCTFPDADTLAQMPLRKPPTVKEHIRIVAIGDFEYVACGGTHPSSSGQIGLLKIVDARPSKGKLRLSFVCGKRAFQNYRHVYDLAHAAAAELSTAVENLPGAVEALRGHLREAERSVGALRREKLLSGVSEMLANAPRTANGMRVVAETVAADMPLLRDLATDLTSAGNAVALLAAPQGESNVFVFARSQDVDINMGALLTACARACGGKGGGKPEFAQGGGPDAVLKAARAALLEGKSIQ</sequence>
<evidence type="ECO:0000256" key="11">
    <source>
        <dbReference type="ARBA" id="ARBA00022840"/>
    </source>
</evidence>
<comment type="caution">
    <text evidence="17">The sequence shown here is derived from an EMBL/GenBank/DDBJ whole genome shotgun (WGS) entry which is preliminary data.</text>
</comment>
<dbReference type="GO" id="GO:0002161">
    <property type="term" value="F:aminoacyl-tRNA deacylase activity"/>
    <property type="evidence" value="ECO:0007669"/>
    <property type="project" value="UniProtKB-ARBA"/>
</dbReference>
<dbReference type="AlphaFoldDB" id="A0A9D0ZMW6"/>
<dbReference type="Pfam" id="PF01411">
    <property type="entry name" value="tRNA-synt_2c"/>
    <property type="match status" value="1"/>
</dbReference>
<gene>
    <name evidence="17" type="ORF">IAA52_08790</name>
</gene>
<keyword evidence="11" id="KW-0067">ATP-binding</keyword>
<accession>A0A9D0ZMW6</accession>
<evidence type="ECO:0000256" key="8">
    <source>
        <dbReference type="ARBA" id="ARBA00022723"/>
    </source>
</evidence>
<dbReference type="FunFam" id="3.10.310.40:FF:000001">
    <property type="entry name" value="Alanine--tRNA ligase"/>
    <property type="match status" value="1"/>
</dbReference>
<dbReference type="Gene3D" id="3.10.310.40">
    <property type="match status" value="1"/>
</dbReference>
<evidence type="ECO:0000259" key="16">
    <source>
        <dbReference type="PROSITE" id="PS50860"/>
    </source>
</evidence>
<keyword evidence="14" id="KW-0030">Aminoacyl-tRNA synthetase</keyword>
<reference evidence="17" key="2">
    <citation type="journal article" date="2021" name="PeerJ">
        <title>Extensive microbial diversity within the chicken gut microbiome revealed by metagenomics and culture.</title>
        <authorList>
            <person name="Gilroy R."/>
            <person name="Ravi A."/>
            <person name="Getino M."/>
            <person name="Pursley I."/>
            <person name="Horton D.L."/>
            <person name="Alikhan N.F."/>
            <person name="Baker D."/>
            <person name="Gharbi K."/>
            <person name="Hall N."/>
            <person name="Watson M."/>
            <person name="Adriaenssens E.M."/>
            <person name="Foster-Nyarko E."/>
            <person name="Jarju S."/>
            <person name="Secka A."/>
            <person name="Antonio M."/>
            <person name="Oren A."/>
            <person name="Chaudhuri R.R."/>
            <person name="La Ragione R."/>
            <person name="Hildebrand F."/>
            <person name="Pallen M.J."/>
        </authorList>
    </citation>
    <scope>NUCLEOTIDE SEQUENCE</scope>
    <source>
        <strain evidence="17">ChiSjej6B24-2974</strain>
    </source>
</reference>
<evidence type="ECO:0000256" key="14">
    <source>
        <dbReference type="ARBA" id="ARBA00023146"/>
    </source>
</evidence>
<dbReference type="Gene3D" id="3.30.980.10">
    <property type="entry name" value="Threonyl-trna Synthetase, Chain A, domain 2"/>
    <property type="match status" value="1"/>
</dbReference>
<dbReference type="InterPro" id="IPR018165">
    <property type="entry name" value="Ala-tRNA-synth_IIc_core"/>
</dbReference>
<comment type="similarity">
    <text evidence="3">Belongs to the class-II aminoacyl-tRNA synthetase family.</text>
</comment>
<keyword evidence="12" id="KW-0694">RNA-binding</keyword>
<dbReference type="Proteomes" id="UP000824260">
    <property type="component" value="Unassembled WGS sequence"/>
</dbReference>
<comment type="cofactor">
    <cofactor evidence="1">
        <name>Zn(2+)</name>
        <dbReference type="ChEBI" id="CHEBI:29105"/>
    </cofactor>
</comment>
<dbReference type="PANTHER" id="PTHR43462">
    <property type="entry name" value="ALANYL-TRNA EDITING PROTEIN"/>
    <property type="match status" value="1"/>
</dbReference>
<evidence type="ECO:0000256" key="5">
    <source>
        <dbReference type="ARBA" id="ARBA00017959"/>
    </source>
</evidence>
<feature type="domain" description="Alanyl-transfer RNA synthetases family profile" evidence="16">
    <location>
        <begin position="1"/>
        <end position="240"/>
    </location>
</feature>
<keyword evidence="7" id="KW-0436">Ligase</keyword>
<dbReference type="GO" id="GO:0005524">
    <property type="term" value="F:ATP binding"/>
    <property type="evidence" value="ECO:0007669"/>
    <property type="project" value="UniProtKB-KW"/>
</dbReference>
<reference evidence="17" key="1">
    <citation type="submission" date="2020-10" db="EMBL/GenBank/DDBJ databases">
        <authorList>
            <person name="Gilroy R."/>
        </authorList>
    </citation>
    <scope>NUCLEOTIDE SEQUENCE</scope>
    <source>
        <strain evidence="17">ChiSjej6B24-2974</strain>
    </source>
</reference>
<dbReference type="GO" id="GO:0004813">
    <property type="term" value="F:alanine-tRNA ligase activity"/>
    <property type="evidence" value="ECO:0007669"/>
    <property type="project" value="UniProtKB-EC"/>
</dbReference>
<dbReference type="GO" id="GO:0046872">
    <property type="term" value="F:metal ion binding"/>
    <property type="evidence" value="ECO:0007669"/>
    <property type="project" value="UniProtKB-KW"/>
</dbReference>
<dbReference type="SMART" id="SM00863">
    <property type="entry name" value="tRNA_SAD"/>
    <property type="match status" value="1"/>
</dbReference>
<dbReference type="EC" id="6.1.1.7" evidence="4"/>
<evidence type="ECO:0000256" key="4">
    <source>
        <dbReference type="ARBA" id="ARBA00013168"/>
    </source>
</evidence>
<evidence type="ECO:0000256" key="9">
    <source>
        <dbReference type="ARBA" id="ARBA00022741"/>
    </source>
</evidence>
<dbReference type="InterPro" id="IPR018163">
    <property type="entry name" value="Thr/Ala-tRNA-synth_IIc_edit"/>
</dbReference>
<dbReference type="GO" id="GO:0000049">
    <property type="term" value="F:tRNA binding"/>
    <property type="evidence" value="ECO:0007669"/>
    <property type="project" value="UniProtKB-KW"/>
</dbReference>
<evidence type="ECO:0000313" key="17">
    <source>
        <dbReference type="EMBL" id="HIQ83184.1"/>
    </source>
</evidence>
<keyword evidence="8" id="KW-0479">Metal-binding</keyword>
<dbReference type="SUPFAM" id="SSF55186">
    <property type="entry name" value="ThrRS/AlaRS common domain"/>
    <property type="match status" value="1"/>
</dbReference>
<evidence type="ECO:0000256" key="2">
    <source>
        <dbReference type="ARBA" id="ARBA00004496"/>
    </source>
</evidence>
<dbReference type="PROSITE" id="PS50860">
    <property type="entry name" value="AA_TRNA_LIGASE_II_ALA"/>
    <property type="match status" value="1"/>
</dbReference>
<protein>
    <recommendedName>
        <fullName evidence="5">Alanine--tRNA ligase</fullName>
        <ecNumber evidence="4">6.1.1.7</ecNumber>
    </recommendedName>
    <alternativeName>
        <fullName evidence="15">Alanyl-tRNA synthetase</fullName>
    </alternativeName>
</protein>
<keyword evidence="9" id="KW-0547">Nucleotide-binding</keyword>
<keyword evidence="13" id="KW-0648">Protein biosynthesis</keyword>
<dbReference type="GO" id="GO:0006419">
    <property type="term" value="P:alanyl-tRNA aminoacylation"/>
    <property type="evidence" value="ECO:0007669"/>
    <property type="project" value="InterPro"/>
</dbReference>
<dbReference type="InterPro" id="IPR051335">
    <property type="entry name" value="Alanyl-tRNA_Editing_Enzymes"/>
</dbReference>
<dbReference type="Pfam" id="PF02272">
    <property type="entry name" value="DHHA1"/>
    <property type="match status" value="1"/>
</dbReference>
<evidence type="ECO:0000256" key="1">
    <source>
        <dbReference type="ARBA" id="ARBA00001947"/>
    </source>
</evidence>
<dbReference type="InterPro" id="IPR009000">
    <property type="entry name" value="Transl_B-barrel_sf"/>
</dbReference>
<name>A0A9D0ZMW6_9FIRM</name>
<keyword evidence="10" id="KW-0862">Zinc</keyword>
<dbReference type="InterPro" id="IPR018164">
    <property type="entry name" value="Ala-tRNA-synth_IIc_N"/>
</dbReference>
<comment type="subcellular location">
    <subcellularLocation>
        <location evidence="2">Cytoplasm</location>
    </subcellularLocation>
</comment>
<evidence type="ECO:0000256" key="6">
    <source>
        <dbReference type="ARBA" id="ARBA00022555"/>
    </source>
</evidence>
<dbReference type="GO" id="GO:0005737">
    <property type="term" value="C:cytoplasm"/>
    <property type="evidence" value="ECO:0007669"/>
    <property type="project" value="UniProtKB-SubCell"/>
</dbReference>
<dbReference type="Pfam" id="PF07973">
    <property type="entry name" value="tRNA_SAD"/>
    <property type="match status" value="1"/>
</dbReference>
<dbReference type="EMBL" id="DVFZ01000086">
    <property type="protein sequence ID" value="HIQ83184.1"/>
    <property type="molecule type" value="Genomic_DNA"/>
</dbReference>
<evidence type="ECO:0000256" key="13">
    <source>
        <dbReference type="ARBA" id="ARBA00022917"/>
    </source>
</evidence>
<evidence type="ECO:0000256" key="12">
    <source>
        <dbReference type="ARBA" id="ARBA00022884"/>
    </source>
</evidence>
<evidence type="ECO:0000256" key="3">
    <source>
        <dbReference type="ARBA" id="ARBA00008226"/>
    </source>
</evidence>
<dbReference type="SUPFAM" id="SSF50447">
    <property type="entry name" value="Translation proteins"/>
    <property type="match status" value="1"/>
</dbReference>